<proteinExistence type="predicted"/>
<evidence type="ECO:0000313" key="3">
    <source>
        <dbReference type="Proteomes" id="UP000626148"/>
    </source>
</evidence>
<organism evidence="2 3">
    <name type="scientific">Saccharospirillum salsuginis</name>
    <dbReference type="NCBI Taxonomy" id="418750"/>
    <lineage>
        <taxon>Bacteria</taxon>
        <taxon>Pseudomonadati</taxon>
        <taxon>Pseudomonadota</taxon>
        <taxon>Gammaproteobacteria</taxon>
        <taxon>Oceanospirillales</taxon>
        <taxon>Saccharospirillaceae</taxon>
        <taxon>Saccharospirillum</taxon>
    </lineage>
</organism>
<reference evidence="2" key="1">
    <citation type="journal article" date="2014" name="Int. J. Syst. Evol. Microbiol.">
        <title>Complete genome sequence of Corynebacterium casei LMG S-19264T (=DSM 44701T), isolated from a smear-ripened cheese.</title>
        <authorList>
            <consortium name="US DOE Joint Genome Institute (JGI-PGF)"/>
            <person name="Walter F."/>
            <person name="Albersmeier A."/>
            <person name="Kalinowski J."/>
            <person name="Ruckert C."/>
        </authorList>
    </citation>
    <scope>NUCLEOTIDE SEQUENCE</scope>
    <source>
        <strain evidence="2">KCTC 22169</strain>
    </source>
</reference>
<dbReference type="NCBIfam" id="NF041384">
    <property type="entry name" value="YHS_seleno_dom"/>
    <property type="match status" value="1"/>
</dbReference>
<reference evidence="2" key="2">
    <citation type="submission" date="2020-09" db="EMBL/GenBank/DDBJ databases">
        <authorList>
            <person name="Sun Q."/>
            <person name="Kim S."/>
        </authorList>
    </citation>
    <scope>NUCLEOTIDE SEQUENCE</scope>
    <source>
        <strain evidence="2">KCTC 22169</strain>
    </source>
</reference>
<sequence length="155" mass="17815">MVSPGKFLLMCLLSLLGTVSVALAHPVNVNSDGVAINGYDTVAYHRMEEAIPGSEEYSTDWNGATWWFSRAEHLELFTQNPEAYAPRYNGHCANGISDGHKVPGNPEIYRIIDGDLYLFFSQWGRLQWQFNQTEQIELADRKWLRFQRELGYLRE</sequence>
<evidence type="ECO:0000313" key="2">
    <source>
        <dbReference type="EMBL" id="GGX52208.1"/>
    </source>
</evidence>
<dbReference type="EMBL" id="BMXR01000004">
    <property type="protein sequence ID" value="GGX52208.1"/>
    <property type="molecule type" value="Genomic_DNA"/>
</dbReference>
<comment type="caution">
    <text evidence="2">The sequence shown here is derived from an EMBL/GenBank/DDBJ whole genome shotgun (WGS) entry which is preliminary data.</text>
</comment>
<protein>
    <recommendedName>
        <fullName evidence="4">YHS domain-containing protein</fullName>
    </recommendedName>
</protein>
<keyword evidence="3" id="KW-1185">Reference proteome</keyword>
<gene>
    <name evidence="2" type="ORF">GCM10007392_19420</name>
</gene>
<keyword evidence="1" id="KW-0732">Signal</keyword>
<feature type="signal peptide" evidence="1">
    <location>
        <begin position="1"/>
        <end position="24"/>
    </location>
</feature>
<evidence type="ECO:0008006" key="4">
    <source>
        <dbReference type="Google" id="ProtNLM"/>
    </source>
</evidence>
<feature type="chain" id="PRO_5037665253" description="YHS domain-containing protein" evidence="1">
    <location>
        <begin position="25"/>
        <end position="155"/>
    </location>
</feature>
<dbReference type="AlphaFoldDB" id="A0A918K801"/>
<name>A0A918K801_9GAMM</name>
<evidence type="ECO:0000256" key="1">
    <source>
        <dbReference type="SAM" id="SignalP"/>
    </source>
</evidence>
<accession>A0A918K801</accession>
<dbReference type="Proteomes" id="UP000626148">
    <property type="component" value="Unassembled WGS sequence"/>
</dbReference>